<keyword evidence="4" id="KW-0233">DNA recombination</keyword>
<comment type="similarity">
    <text evidence="1">In the C-terminal section; belongs to the transposase 35 family.</text>
</comment>
<protein>
    <submittedName>
        <fullName evidence="7">Mobile element protein</fullName>
    </submittedName>
</protein>
<gene>
    <name evidence="7" type="ORF">MSLAZ_1954</name>
</gene>
<dbReference type="InterPro" id="IPR001959">
    <property type="entry name" value="Transposase"/>
</dbReference>
<dbReference type="NCBIfam" id="TIGR01766">
    <property type="entry name" value="IS200/IS605 family accessory protein TnpB-like domain"/>
    <property type="match status" value="1"/>
</dbReference>
<evidence type="ECO:0000313" key="8">
    <source>
        <dbReference type="Proteomes" id="UP000033072"/>
    </source>
</evidence>
<evidence type="ECO:0000313" key="7">
    <source>
        <dbReference type="EMBL" id="AKB75215.1"/>
    </source>
</evidence>
<dbReference type="PATRIC" id="fig|1434111.4.peg.2575"/>
<sequence length="432" mass="50051">MSLCTNKTYVYIMLCITNVLRLNKTQYEALKTLSHASKNLYNLGLYNTRQYFFQNSKFLKYPENYHICKEDENYKLMQAATAQQSLKFVERGMRSWFGLLKLYKNGQLEDKPNIPHYLDKEGYFPIVYPKNAFSFKNGKVRLGISNEFSKQYSKKLLMFPIPKILKNKLSYIQEVHVLPMYDGKYFKIKYCYKEKNQPSNLDYSEYLSIDLGVSNFATFVDTVGTATIIDGKYVKSLNQQYNKENARLQSIKDKQKIDGITNRQIYLLSKRANKISEFMNRTVNYLVKHCLENNIGNILIGELTGIKQNINHGKRNNQNFVQIPFGKFKAKLESKCNFYGIKYHLVNEAYTSKVDALALDPIEKPSYGGSRRIKRGLYKSITGQLLNADINGAINILRKVADDSVLQQIISTGLVNRPRRIRLAFETPKLNC</sequence>
<dbReference type="STRING" id="1434111.MSLAZ_1954"/>
<dbReference type="Pfam" id="PF07282">
    <property type="entry name" value="Cas12f1-like_TNB"/>
    <property type="match status" value="1"/>
</dbReference>
<keyword evidence="3" id="KW-0238">DNA-binding</keyword>
<keyword evidence="2" id="KW-0815">Transposition</keyword>
<dbReference type="InterPro" id="IPR010095">
    <property type="entry name" value="Cas12f1-like_TNB"/>
</dbReference>
<evidence type="ECO:0000256" key="4">
    <source>
        <dbReference type="ARBA" id="ARBA00023172"/>
    </source>
</evidence>
<dbReference type="GO" id="GO:0032196">
    <property type="term" value="P:transposition"/>
    <property type="evidence" value="ECO:0007669"/>
    <property type="project" value="UniProtKB-KW"/>
</dbReference>
<evidence type="ECO:0000256" key="2">
    <source>
        <dbReference type="ARBA" id="ARBA00022578"/>
    </source>
</evidence>
<dbReference type="GO" id="GO:0003677">
    <property type="term" value="F:DNA binding"/>
    <property type="evidence" value="ECO:0007669"/>
    <property type="project" value="UniProtKB-KW"/>
</dbReference>
<accession>A0A0E3WSX7</accession>
<feature type="domain" description="Cas12f1-like TNB" evidence="6">
    <location>
        <begin position="325"/>
        <end position="396"/>
    </location>
</feature>
<proteinExistence type="inferred from homology"/>
<dbReference type="KEGG" id="mls:MSLAZ_1954"/>
<dbReference type="GO" id="GO:0006310">
    <property type="term" value="P:DNA recombination"/>
    <property type="evidence" value="ECO:0007669"/>
    <property type="project" value="UniProtKB-KW"/>
</dbReference>
<evidence type="ECO:0000256" key="3">
    <source>
        <dbReference type="ARBA" id="ARBA00023125"/>
    </source>
</evidence>
<keyword evidence="8" id="KW-1185">Reference proteome</keyword>
<dbReference type="AlphaFoldDB" id="A0A0E3WSX7"/>
<name>A0A0E3WSX7_9EURY</name>
<organism evidence="7 8">
    <name type="scientific">Methanosarcina lacustris Z-7289</name>
    <dbReference type="NCBI Taxonomy" id="1434111"/>
    <lineage>
        <taxon>Archaea</taxon>
        <taxon>Methanobacteriati</taxon>
        <taxon>Methanobacteriota</taxon>
        <taxon>Stenosarchaea group</taxon>
        <taxon>Methanomicrobia</taxon>
        <taxon>Methanosarcinales</taxon>
        <taxon>Methanosarcinaceae</taxon>
        <taxon>Methanosarcina</taxon>
    </lineage>
</organism>
<feature type="domain" description="Probable transposase IS891/IS1136/IS1341" evidence="5">
    <location>
        <begin position="190"/>
        <end position="306"/>
    </location>
</feature>
<dbReference type="Pfam" id="PF01385">
    <property type="entry name" value="OrfB_IS605"/>
    <property type="match status" value="1"/>
</dbReference>
<evidence type="ECO:0000259" key="5">
    <source>
        <dbReference type="Pfam" id="PF01385"/>
    </source>
</evidence>
<dbReference type="Proteomes" id="UP000033072">
    <property type="component" value="Chromosome"/>
</dbReference>
<reference evidence="7 8" key="1">
    <citation type="submission" date="2014-07" db="EMBL/GenBank/DDBJ databases">
        <title>Methanogenic archaea and the global carbon cycle.</title>
        <authorList>
            <person name="Henriksen J.R."/>
            <person name="Luke J."/>
            <person name="Reinhart S."/>
            <person name="Benedict M.N."/>
            <person name="Youngblut N.D."/>
            <person name="Metcalf M.E."/>
            <person name="Whitaker R.J."/>
            <person name="Metcalf W.W."/>
        </authorList>
    </citation>
    <scope>NUCLEOTIDE SEQUENCE [LARGE SCALE GENOMIC DNA]</scope>
    <source>
        <strain evidence="7 8">Z-7289</strain>
    </source>
</reference>
<dbReference type="EMBL" id="CP009515">
    <property type="protein sequence ID" value="AKB75215.1"/>
    <property type="molecule type" value="Genomic_DNA"/>
</dbReference>
<dbReference type="HOGENOM" id="CLU_032903_16_0_2"/>
<dbReference type="NCBIfam" id="NF040570">
    <property type="entry name" value="guided_TnpB"/>
    <property type="match status" value="1"/>
</dbReference>
<evidence type="ECO:0000259" key="6">
    <source>
        <dbReference type="Pfam" id="PF07282"/>
    </source>
</evidence>
<evidence type="ECO:0000256" key="1">
    <source>
        <dbReference type="ARBA" id="ARBA00008761"/>
    </source>
</evidence>